<reference evidence="1" key="2">
    <citation type="submission" date="2022-01" db="EMBL/GenBank/DDBJ databases">
        <authorList>
            <person name="Yamashiro T."/>
            <person name="Shiraishi A."/>
            <person name="Satake H."/>
            <person name="Nakayama K."/>
        </authorList>
    </citation>
    <scope>NUCLEOTIDE SEQUENCE</scope>
</reference>
<dbReference type="Proteomes" id="UP001151760">
    <property type="component" value="Unassembled WGS sequence"/>
</dbReference>
<evidence type="ECO:0000313" key="2">
    <source>
        <dbReference type="Proteomes" id="UP001151760"/>
    </source>
</evidence>
<proteinExistence type="predicted"/>
<protein>
    <submittedName>
        <fullName evidence="1">Uncharacterized protein</fullName>
    </submittedName>
</protein>
<reference evidence="1" key="1">
    <citation type="journal article" date="2022" name="Int. J. Mol. Sci.">
        <title>Draft Genome of Tanacetum Coccineum: Genomic Comparison of Closely Related Tanacetum-Family Plants.</title>
        <authorList>
            <person name="Yamashiro T."/>
            <person name="Shiraishi A."/>
            <person name="Nakayama K."/>
            <person name="Satake H."/>
        </authorList>
    </citation>
    <scope>NUCLEOTIDE SEQUENCE</scope>
</reference>
<name>A0ABQ5BDE7_9ASTR</name>
<dbReference type="PANTHER" id="PTHR33067:SF9">
    <property type="entry name" value="RNA-DIRECTED DNA POLYMERASE"/>
    <property type="match status" value="1"/>
</dbReference>
<organism evidence="1 2">
    <name type="scientific">Tanacetum coccineum</name>
    <dbReference type="NCBI Taxonomy" id="301880"/>
    <lineage>
        <taxon>Eukaryota</taxon>
        <taxon>Viridiplantae</taxon>
        <taxon>Streptophyta</taxon>
        <taxon>Embryophyta</taxon>
        <taxon>Tracheophyta</taxon>
        <taxon>Spermatophyta</taxon>
        <taxon>Magnoliopsida</taxon>
        <taxon>eudicotyledons</taxon>
        <taxon>Gunneridae</taxon>
        <taxon>Pentapetalae</taxon>
        <taxon>asterids</taxon>
        <taxon>campanulids</taxon>
        <taxon>Asterales</taxon>
        <taxon>Asteraceae</taxon>
        <taxon>Asteroideae</taxon>
        <taxon>Anthemideae</taxon>
        <taxon>Anthemidinae</taxon>
        <taxon>Tanacetum</taxon>
    </lineage>
</organism>
<keyword evidence="2" id="KW-1185">Reference proteome</keyword>
<sequence>MESLKKIRINWPLLKEIRQIDNYPKYMKDLASNKQLTKEDDEVIMNPRCSALLQNQLPLKENDLGIFILPCSIRRLDFNNTLAYLGASISIMPFSMFKRLEIGKLKPINMVIEMADNTKCISKGIDARNLRRPLLATAYAKVDIFRKAISLEVGNEKRRFKDPDGCKESKENEILGTIINKLHHEWFKGTDEDDDDLKGIIDYLEPTLYDGFIDLGDKEYKEMKCRLLGMPYVKPPPILIKNVSVTRYSIGLREVYTKMKVSEVEELYRTRGNIAKIRAGIMEEILGNDDEKESYDET</sequence>
<evidence type="ECO:0000313" key="1">
    <source>
        <dbReference type="EMBL" id="GJT12548.1"/>
    </source>
</evidence>
<comment type="caution">
    <text evidence="1">The sequence shown here is derived from an EMBL/GenBank/DDBJ whole genome shotgun (WGS) entry which is preliminary data.</text>
</comment>
<accession>A0ABQ5BDE7</accession>
<dbReference type="PANTHER" id="PTHR33067">
    <property type="entry name" value="RNA-DIRECTED DNA POLYMERASE-RELATED"/>
    <property type="match status" value="1"/>
</dbReference>
<dbReference type="EMBL" id="BQNB010013156">
    <property type="protein sequence ID" value="GJT12548.1"/>
    <property type="molecule type" value="Genomic_DNA"/>
</dbReference>
<gene>
    <name evidence="1" type="ORF">Tco_0859590</name>
</gene>